<feature type="compositionally biased region" description="Basic residues" evidence="1">
    <location>
        <begin position="737"/>
        <end position="748"/>
    </location>
</feature>
<dbReference type="Proteomes" id="UP000481153">
    <property type="component" value="Unassembled WGS sequence"/>
</dbReference>
<evidence type="ECO:0000259" key="4">
    <source>
        <dbReference type="PROSITE" id="PS50042"/>
    </source>
</evidence>
<accession>A0A6G0XH22</accession>
<feature type="domain" description="Cyclic nucleotide-binding" evidence="4">
    <location>
        <begin position="513"/>
        <end position="559"/>
    </location>
</feature>
<dbReference type="PROSITE" id="PS50042">
    <property type="entry name" value="CNMP_BINDING_3"/>
    <property type="match status" value="2"/>
</dbReference>
<keyword evidence="6" id="KW-1185">Reference proteome</keyword>
<keyword evidence="2" id="KW-0472">Membrane</keyword>
<feature type="region of interest" description="Disordered" evidence="1">
    <location>
        <begin position="737"/>
        <end position="778"/>
    </location>
</feature>
<feature type="chain" id="PRO_5026284678" description="Cyclic nucleotide-binding domain-containing protein" evidence="3">
    <location>
        <begin position="18"/>
        <end position="963"/>
    </location>
</feature>
<feature type="domain" description="Cyclic nucleotide-binding" evidence="4">
    <location>
        <begin position="356"/>
        <end position="491"/>
    </location>
</feature>
<dbReference type="SUPFAM" id="SSF51206">
    <property type="entry name" value="cAMP-binding domain-like"/>
    <property type="match status" value="2"/>
</dbReference>
<dbReference type="PANTHER" id="PTHR23011">
    <property type="entry name" value="CYCLIC NUCLEOTIDE-BINDING DOMAIN CONTAINING PROTEIN"/>
    <property type="match status" value="1"/>
</dbReference>
<comment type="caution">
    <text evidence="5">The sequence shown here is derived from an EMBL/GenBank/DDBJ whole genome shotgun (WGS) entry which is preliminary data.</text>
</comment>
<dbReference type="Gene3D" id="2.60.120.10">
    <property type="entry name" value="Jelly Rolls"/>
    <property type="match status" value="2"/>
</dbReference>
<gene>
    <name evidence="5" type="ORF">Ae201684_004738</name>
</gene>
<dbReference type="InterPro" id="IPR000595">
    <property type="entry name" value="cNMP-bd_dom"/>
</dbReference>
<evidence type="ECO:0000256" key="3">
    <source>
        <dbReference type="SAM" id="SignalP"/>
    </source>
</evidence>
<dbReference type="CDD" id="cd00038">
    <property type="entry name" value="CAP_ED"/>
    <property type="match status" value="2"/>
</dbReference>
<keyword evidence="2" id="KW-0812">Transmembrane</keyword>
<dbReference type="PROSITE" id="PS00888">
    <property type="entry name" value="CNMP_BINDING_1"/>
    <property type="match status" value="1"/>
</dbReference>
<proteinExistence type="predicted"/>
<dbReference type="InterPro" id="IPR018488">
    <property type="entry name" value="cNMP-bd_CS"/>
</dbReference>
<keyword evidence="2" id="KW-1133">Transmembrane helix</keyword>
<evidence type="ECO:0000313" key="5">
    <source>
        <dbReference type="EMBL" id="KAF0739557.1"/>
    </source>
</evidence>
<sequence>MHRRIYIFALLAAVIQAATTLYKHDGVTTYCWTLNQSIADTKLVESNVVGQGSGSQCLAAMTLDFDGSTSTHPFSNVSAAWTISILSRETSLATAKVGAQTVEIVHANVHTCVYGAVGCDLFNSHGIPLSSTSPQSGNFSIFRQAAFHDSWQYLEPGTYSVFAHITLSTALSPSQRYDLVVFRKLDVAASLPVLSSPPSSSHIALIVVLVSSILVVICMAIVYLHCQRRRSANRFMTIHQVQDDNTIASWSKNYNELAAFCNDDFMTGTPVAAPATPEEKKQHIHQSEAATAHAIQSVGIQKHHRHHHHHHHHYHEGDVDTHLIHKILSKRPEVRTVDDVDKLFMWVTKNNSTSKLFAGIQDVICKNICREMTLLIAPPNTVVCYQGDFGDVVYIILAGQVALYVNEYMQQKPFEDDLHRFLDKTAGVDGQEVAHETFRPHHFGKFVAHVGAGNTVGELAVMELNTQRTCTVVSTMMTSFICLKRGAYQRLARAGNGDLIGFTPFEFIKDLFLFESWNHAQVQNLSAKLRQVTIPADSFVLRHGNEANSLFFICSGVVQETVPMLCLMDENGIAIKYLPVEDKSSKKAKPITKVDRQGTPLSELKRKRVSIEIALFEAHDVCGEQAIVCNQTHSKVDLRAVTDVKALAMDVYLMIQSILISLALSDAIVEALELFKQLAQTRDRWRETRTAIAVSHPRLLFTISTRAMMKHARILCGWCGSHDHTTGDSRCGRVSAARRKAEQRKRQHAMSEKQKRLMAEERRRAAMAPKSNSSEKTPQMRFRVAARAIVSTVQINQAAAALLTPHEQILKDWQVAAKNQARICDGKDLVPEEVERKAKSPLRLIPRKPMVHGESKPVALSLPDAMQNPMAKDKLTSEFRRHLVTRVKKAQTVADYRDLRAHVLDTMVSPEPQMDVPRRPKVPKNRRVRQNRIFRRVDRMLKKLWPTEQTNIEESLRDFHIAN</sequence>
<evidence type="ECO:0000256" key="2">
    <source>
        <dbReference type="SAM" id="Phobius"/>
    </source>
</evidence>
<dbReference type="VEuPathDB" id="FungiDB:AeMF1_016987"/>
<evidence type="ECO:0000256" key="1">
    <source>
        <dbReference type="SAM" id="MobiDB-lite"/>
    </source>
</evidence>
<name>A0A6G0XH22_9STRA</name>
<reference evidence="5 6" key="1">
    <citation type="submission" date="2019-07" db="EMBL/GenBank/DDBJ databases">
        <title>Genomics analysis of Aphanomyces spp. identifies a new class of oomycete effector associated with host adaptation.</title>
        <authorList>
            <person name="Gaulin E."/>
        </authorList>
    </citation>
    <scope>NUCLEOTIDE SEQUENCE [LARGE SCALE GENOMIC DNA]</scope>
    <source>
        <strain evidence="5 6">ATCC 201684</strain>
    </source>
</reference>
<evidence type="ECO:0000313" key="6">
    <source>
        <dbReference type="Proteomes" id="UP000481153"/>
    </source>
</evidence>
<feature type="compositionally biased region" description="Basic and acidic residues" evidence="1">
    <location>
        <begin position="749"/>
        <end position="764"/>
    </location>
</feature>
<feature type="transmembrane region" description="Helical" evidence="2">
    <location>
        <begin position="203"/>
        <end position="226"/>
    </location>
</feature>
<dbReference type="InterPro" id="IPR014710">
    <property type="entry name" value="RmlC-like_jellyroll"/>
</dbReference>
<dbReference type="PANTHER" id="PTHR23011:SF28">
    <property type="entry name" value="CYCLIC NUCLEOTIDE-BINDING DOMAIN CONTAINING PROTEIN"/>
    <property type="match status" value="1"/>
</dbReference>
<dbReference type="SMART" id="SM00100">
    <property type="entry name" value="cNMP"/>
    <property type="match status" value="2"/>
</dbReference>
<dbReference type="InterPro" id="IPR018490">
    <property type="entry name" value="cNMP-bd_dom_sf"/>
</dbReference>
<organism evidence="5 6">
    <name type="scientific">Aphanomyces euteiches</name>
    <dbReference type="NCBI Taxonomy" id="100861"/>
    <lineage>
        <taxon>Eukaryota</taxon>
        <taxon>Sar</taxon>
        <taxon>Stramenopiles</taxon>
        <taxon>Oomycota</taxon>
        <taxon>Saprolegniomycetes</taxon>
        <taxon>Saprolegniales</taxon>
        <taxon>Verrucalvaceae</taxon>
        <taxon>Aphanomyces</taxon>
    </lineage>
</organism>
<protein>
    <recommendedName>
        <fullName evidence="4">Cyclic nucleotide-binding domain-containing protein</fullName>
    </recommendedName>
</protein>
<feature type="signal peptide" evidence="3">
    <location>
        <begin position="1"/>
        <end position="17"/>
    </location>
</feature>
<dbReference type="EMBL" id="VJMJ01000063">
    <property type="protein sequence ID" value="KAF0739557.1"/>
    <property type="molecule type" value="Genomic_DNA"/>
</dbReference>
<dbReference type="AlphaFoldDB" id="A0A6G0XH22"/>
<keyword evidence="3" id="KW-0732">Signal</keyword>